<gene>
    <name evidence="2" type="ORF">IC620_13910</name>
</gene>
<feature type="transmembrane region" description="Helical" evidence="1">
    <location>
        <begin position="140"/>
        <end position="159"/>
    </location>
</feature>
<organism evidence="2 3">
    <name type="scientific">Polycladospora coralii</name>
    <dbReference type="NCBI Taxonomy" id="2771432"/>
    <lineage>
        <taxon>Bacteria</taxon>
        <taxon>Bacillati</taxon>
        <taxon>Bacillota</taxon>
        <taxon>Bacilli</taxon>
        <taxon>Bacillales</taxon>
        <taxon>Thermoactinomycetaceae</taxon>
        <taxon>Polycladospora</taxon>
    </lineage>
</organism>
<keyword evidence="1" id="KW-0472">Membrane</keyword>
<sequence>MNKDQFLQKLDTLIKVLPPDERQDILQDYKEYFLLGTEAGKTEEQIASSLGSPNQIAKDLLASYHVDQAANKATSRNIMRALWSVIGLSFLNFFIILGPVIVLFGIVFSGWLLSFVLCITPLLALINLVSDLAPFQTFDLFISFILCGLGLFMIIAMVYTTRKLFSLLIRYLRFNISFIKGGVKNA</sequence>
<dbReference type="AlphaFoldDB" id="A0A926N6Q2"/>
<feature type="transmembrane region" description="Helical" evidence="1">
    <location>
        <begin position="110"/>
        <end position="128"/>
    </location>
</feature>
<evidence type="ECO:0000313" key="2">
    <source>
        <dbReference type="EMBL" id="MBD1373444.1"/>
    </source>
</evidence>
<keyword evidence="3" id="KW-1185">Reference proteome</keyword>
<evidence type="ECO:0000256" key="1">
    <source>
        <dbReference type="SAM" id="Phobius"/>
    </source>
</evidence>
<protein>
    <submittedName>
        <fullName evidence="2">DUF1700 domain-containing protein</fullName>
    </submittedName>
</protein>
<proteinExistence type="predicted"/>
<evidence type="ECO:0000313" key="3">
    <source>
        <dbReference type="Proteomes" id="UP000661691"/>
    </source>
</evidence>
<feature type="transmembrane region" description="Helical" evidence="1">
    <location>
        <begin position="81"/>
        <end position="104"/>
    </location>
</feature>
<accession>A0A926N6Q2</accession>
<dbReference type="RefSeq" id="WP_191142530.1">
    <property type="nucleotide sequence ID" value="NZ_JACXAH010000025.1"/>
</dbReference>
<reference evidence="2" key="1">
    <citation type="submission" date="2020-09" db="EMBL/GenBank/DDBJ databases">
        <title>A novel bacterium of genus Hazenella, isolated from South China Sea.</title>
        <authorList>
            <person name="Huang H."/>
            <person name="Mo K."/>
            <person name="Hu Y."/>
        </authorList>
    </citation>
    <scope>NUCLEOTIDE SEQUENCE</scope>
    <source>
        <strain evidence="2">IB182357</strain>
    </source>
</reference>
<dbReference type="Proteomes" id="UP000661691">
    <property type="component" value="Unassembled WGS sequence"/>
</dbReference>
<name>A0A926N6Q2_9BACL</name>
<dbReference type="EMBL" id="JACXAH010000025">
    <property type="protein sequence ID" value="MBD1373444.1"/>
    <property type="molecule type" value="Genomic_DNA"/>
</dbReference>
<keyword evidence="1" id="KW-0812">Transmembrane</keyword>
<dbReference type="Pfam" id="PF22564">
    <property type="entry name" value="HAAS"/>
    <property type="match status" value="1"/>
</dbReference>
<keyword evidence="1" id="KW-1133">Transmembrane helix</keyword>
<comment type="caution">
    <text evidence="2">The sequence shown here is derived from an EMBL/GenBank/DDBJ whole genome shotgun (WGS) entry which is preliminary data.</text>
</comment>